<sequence>MWYSQMRLGLDWGQRLQKLIKKISDNSLFNLCEMNSVTTLFLWM</sequence>
<gene>
    <name evidence="1" type="ORF">ACAOBT_LOCUS7001</name>
</gene>
<organism evidence="1 2">
    <name type="scientific">Acanthoscelides obtectus</name>
    <name type="common">Bean weevil</name>
    <name type="synonym">Bruchus obtectus</name>
    <dbReference type="NCBI Taxonomy" id="200917"/>
    <lineage>
        <taxon>Eukaryota</taxon>
        <taxon>Metazoa</taxon>
        <taxon>Ecdysozoa</taxon>
        <taxon>Arthropoda</taxon>
        <taxon>Hexapoda</taxon>
        <taxon>Insecta</taxon>
        <taxon>Pterygota</taxon>
        <taxon>Neoptera</taxon>
        <taxon>Endopterygota</taxon>
        <taxon>Coleoptera</taxon>
        <taxon>Polyphaga</taxon>
        <taxon>Cucujiformia</taxon>
        <taxon>Chrysomeloidea</taxon>
        <taxon>Chrysomelidae</taxon>
        <taxon>Bruchinae</taxon>
        <taxon>Bruchini</taxon>
        <taxon>Acanthoscelides</taxon>
    </lineage>
</organism>
<proteinExistence type="predicted"/>
<evidence type="ECO:0000313" key="2">
    <source>
        <dbReference type="Proteomes" id="UP001152888"/>
    </source>
</evidence>
<evidence type="ECO:0000313" key="1">
    <source>
        <dbReference type="EMBL" id="CAH1966714.1"/>
    </source>
</evidence>
<accession>A0A9P0P314</accession>
<reference evidence="1" key="1">
    <citation type="submission" date="2022-03" db="EMBL/GenBank/DDBJ databases">
        <authorList>
            <person name="Sayadi A."/>
        </authorList>
    </citation>
    <scope>NUCLEOTIDE SEQUENCE</scope>
</reference>
<keyword evidence="2" id="KW-1185">Reference proteome</keyword>
<dbReference type="AlphaFoldDB" id="A0A9P0P314"/>
<dbReference type="Proteomes" id="UP001152888">
    <property type="component" value="Unassembled WGS sequence"/>
</dbReference>
<name>A0A9P0P314_ACAOB</name>
<feature type="non-terminal residue" evidence="1">
    <location>
        <position position="44"/>
    </location>
</feature>
<dbReference type="EMBL" id="CAKOFQ010006736">
    <property type="protein sequence ID" value="CAH1966714.1"/>
    <property type="molecule type" value="Genomic_DNA"/>
</dbReference>
<protein>
    <submittedName>
        <fullName evidence="1">Uncharacterized protein</fullName>
    </submittedName>
</protein>
<comment type="caution">
    <text evidence="1">The sequence shown here is derived from an EMBL/GenBank/DDBJ whole genome shotgun (WGS) entry which is preliminary data.</text>
</comment>